<dbReference type="GO" id="GO:0003700">
    <property type="term" value="F:DNA-binding transcription factor activity"/>
    <property type="evidence" value="ECO:0007669"/>
    <property type="project" value="InterPro"/>
</dbReference>
<feature type="domain" description="HTH marR-type" evidence="1">
    <location>
        <begin position="19"/>
        <end position="154"/>
    </location>
</feature>
<comment type="caution">
    <text evidence="2">The sequence shown here is derived from an EMBL/GenBank/DDBJ whole genome shotgun (WGS) entry which is preliminary data.</text>
</comment>
<dbReference type="InterPro" id="IPR000835">
    <property type="entry name" value="HTH_MarR-typ"/>
</dbReference>
<dbReference type="InterPro" id="IPR036390">
    <property type="entry name" value="WH_DNA-bd_sf"/>
</dbReference>
<evidence type="ECO:0000259" key="1">
    <source>
        <dbReference type="PROSITE" id="PS50995"/>
    </source>
</evidence>
<dbReference type="Gene3D" id="1.10.10.10">
    <property type="entry name" value="Winged helix-like DNA-binding domain superfamily/Winged helix DNA-binding domain"/>
    <property type="match status" value="1"/>
</dbReference>
<dbReference type="Proteomes" id="UP000179734">
    <property type="component" value="Unassembled WGS sequence"/>
</dbReference>
<dbReference type="SUPFAM" id="SSF46785">
    <property type="entry name" value="Winged helix' DNA-binding domain"/>
    <property type="match status" value="1"/>
</dbReference>
<dbReference type="Pfam" id="PF12802">
    <property type="entry name" value="MarR_2"/>
    <property type="match status" value="1"/>
</dbReference>
<evidence type="ECO:0000313" key="2">
    <source>
        <dbReference type="EMBL" id="OHU95451.1"/>
    </source>
</evidence>
<sequence length="169" mass="18345">MSEQCLCHDGADVIDPAEQRCLDSFLDSATRLYLALDRQLLVAHDVTFFDARLLQVLDAAPDGRLRVGDLAAELMLSRSRVSQQVRRMAAAGLLHRSTSPDDRRGVVVTITDTGRRRAERVLVTFGNLVRTHYLGPLSRAQVIALGHSCARVSSGLKAGQPAAVLSGVQ</sequence>
<dbReference type="InterPro" id="IPR036388">
    <property type="entry name" value="WH-like_DNA-bd_sf"/>
</dbReference>
<organism evidence="2 3">
    <name type="scientific">Mycobacterium talmoniae</name>
    <dbReference type="NCBI Taxonomy" id="1858794"/>
    <lineage>
        <taxon>Bacteria</taxon>
        <taxon>Bacillati</taxon>
        <taxon>Actinomycetota</taxon>
        <taxon>Actinomycetes</taxon>
        <taxon>Mycobacteriales</taxon>
        <taxon>Mycobacteriaceae</taxon>
        <taxon>Mycobacterium</taxon>
    </lineage>
</organism>
<proteinExistence type="predicted"/>
<dbReference type="GO" id="GO:0006950">
    <property type="term" value="P:response to stress"/>
    <property type="evidence" value="ECO:0007669"/>
    <property type="project" value="TreeGrafter"/>
</dbReference>
<protein>
    <recommendedName>
        <fullName evidence="1">HTH marR-type domain-containing protein</fullName>
    </recommendedName>
</protein>
<dbReference type="InterPro" id="IPR039422">
    <property type="entry name" value="MarR/SlyA-like"/>
</dbReference>
<dbReference type="PANTHER" id="PTHR33164:SF99">
    <property type="entry name" value="MARR FAMILY REGULATORY PROTEIN"/>
    <property type="match status" value="1"/>
</dbReference>
<name>A0A1S1N2Y4_9MYCO</name>
<reference evidence="2 3" key="1">
    <citation type="submission" date="2016-10" db="EMBL/GenBank/DDBJ databases">
        <title>Genome sequence of Mycobacterium talmonii.</title>
        <authorList>
            <person name="Greninger A.L."/>
            <person name="Elliott B."/>
            <person name="Vasireddy S."/>
            <person name="Vasireddy R."/>
        </authorList>
    </citation>
    <scope>NUCLEOTIDE SEQUENCE [LARGE SCALE GENOMIC DNA]</scope>
    <source>
        <strain evidence="3">NE-TNMC-100812</strain>
    </source>
</reference>
<accession>A0A1S1N2Y4</accession>
<dbReference type="SMART" id="SM00347">
    <property type="entry name" value="HTH_MARR"/>
    <property type="match status" value="1"/>
</dbReference>
<keyword evidence="3" id="KW-1185">Reference proteome</keyword>
<dbReference type="EMBL" id="MLQM01000189">
    <property type="protein sequence ID" value="OHU95451.1"/>
    <property type="molecule type" value="Genomic_DNA"/>
</dbReference>
<evidence type="ECO:0000313" key="3">
    <source>
        <dbReference type="Proteomes" id="UP000179734"/>
    </source>
</evidence>
<dbReference type="PANTHER" id="PTHR33164">
    <property type="entry name" value="TRANSCRIPTIONAL REGULATOR, MARR FAMILY"/>
    <property type="match status" value="1"/>
</dbReference>
<dbReference type="RefSeq" id="WP_071029300.1">
    <property type="nucleotide sequence ID" value="NZ_MLQM01000189.1"/>
</dbReference>
<dbReference type="AlphaFoldDB" id="A0A1S1N2Y4"/>
<gene>
    <name evidence="2" type="ORF">BKN37_23230</name>
</gene>
<dbReference type="PROSITE" id="PS50995">
    <property type="entry name" value="HTH_MARR_2"/>
    <property type="match status" value="1"/>
</dbReference>